<sequence length="487" mass="54261">MTQAMDTLEEFAGQKYKYGFVSDIESEFAPKGLSEEVIRFISAKKNEPEWMLDWRLAAYQRWQTMHEPAWAKLNYPNVDFGDLYYYAAPKGKEGPKSLDEVDPELLETYKKLGIPLSEQEILAGVEPKNRVAVDAVFDSVSVVTTFKETLEEAGVIFCPISEAIARHPDLVRKYLGTVVPTSDNFYATLNSAVFSDGSFVYIPEGVRCPMELSTYFRINASNTGQFERTLIIAEKNSYVSYLEGCTAPQRDENQLHAAVVELVAMEGAEIKYSTVQNWYPGDENGKGGIYNFVTKRGDCRGDNSKISWTQVETGSAVTWKYPSCILRGDNSQGEFYSIAITNNYQQADTGTKMIHLGKNTKSRIISKGISAGHSQNTYRGLVRMHSKADGARNFTQCDSLLMGDKCGAHTVPYIESRNRSAMVEHEATTSKISEDQLFYCLSRGIDPEEAIALIVNGFCKDVLQQLPMEFAVEAQKLVGISLEGSVG</sequence>
<feature type="domain" description="SUF system FeS cluster assembly SufBD core" evidence="2">
    <location>
        <begin position="216"/>
        <end position="458"/>
    </location>
</feature>
<dbReference type="SUPFAM" id="SSF101960">
    <property type="entry name" value="Stabilizer of iron transporter SufD"/>
    <property type="match status" value="1"/>
</dbReference>
<dbReference type="InterPro" id="IPR000825">
    <property type="entry name" value="SUF_FeS_clus_asmbl_SufBD_core"/>
</dbReference>
<dbReference type="InterPro" id="IPR010231">
    <property type="entry name" value="SUF_FeS_clus_asmbl_SufB"/>
</dbReference>
<dbReference type="NCBIfam" id="TIGR01980">
    <property type="entry name" value="sufB"/>
    <property type="match status" value="1"/>
</dbReference>
<dbReference type="InterPro" id="IPR055346">
    <property type="entry name" value="Fe-S_cluster_assembly_SufBD"/>
</dbReference>
<gene>
    <name evidence="4" type="primary">sufB</name>
    <name evidence="4" type="ORF">IG616_17360</name>
</gene>
<dbReference type="RefSeq" id="WP_192149441.1">
    <property type="nucleotide sequence ID" value="NZ_JACYXI010000012.1"/>
</dbReference>
<evidence type="ECO:0000259" key="2">
    <source>
        <dbReference type="Pfam" id="PF01458"/>
    </source>
</evidence>
<dbReference type="NCBIfam" id="NF008773">
    <property type="entry name" value="PRK11814.1"/>
    <property type="match status" value="1"/>
</dbReference>
<comment type="similarity">
    <text evidence="1">Belongs to the iron-sulfur cluster assembly SufBD family.</text>
</comment>
<name>A0ABR9CR16_9HYPH</name>
<organism evidence="4 5">
    <name type="scientific">Roseibium litorale</name>
    <dbReference type="NCBI Taxonomy" id="2803841"/>
    <lineage>
        <taxon>Bacteria</taxon>
        <taxon>Pseudomonadati</taxon>
        <taxon>Pseudomonadota</taxon>
        <taxon>Alphaproteobacteria</taxon>
        <taxon>Hyphomicrobiales</taxon>
        <taxon>Stappiaceae</taxon>
        <taxon>Roseibium</taxon>
    </lineage>
</organism>
<reference evidence="5" key="1">
    <citation type="submission" date="2020-09" db="EMBL/GenBank/DDBJ databases">
        <title>The genome sequence of strain Labrenzia suaedae 4C16A.</title>
        <authorList>
            <person name="Liu Y."/>
        </authorList>
    </citation>
    <scope>NUCLEOTIDE SEQUENCE [LARGE SCALE GENOMIC DNA]</scope>
    <source>
        <strain evidence="5">4C16A</strain>
    </source>
</reference>
<comment type="caution">
    <text evidence="4">The sequence shown here is derived from an EMBL/GenBank/DDBJ whole genome shotgun (WGS) entry which is preliminary data.</text>
</comment>
<dbReference type="InterPro" id="IPR037284">
    <property type="entry name" value="SUF_FeS_clus_asmbl_SufBD_sf"/>
</dbReference>
<protein>
    <submittedName>
        <fullName evidence="4">Fe-S cluster assembly protein SufB</fullName>
    </submittedName>
</protein>
<proteinExistence type="inferred from homology"/>
<dbReference type="Pfam" id="PF19295">
    <property type="entry name" value="SufBD_N"/>
    <property type="match status" value="1"/>
</dbReference>
<dbReference type="PANTHER" id="PTHR30508:SF1">
    <property type="entry name" value="UPF0051 PROTEIN ABCI8, CHLOROPLASTIC-RELATED"/>
    <property type="match status" value="1"/>
</dbReference>
<evidence type="ECO:0000256" key="1">
    <source>
        <dbReference type="ARBA" id="ARBA00043967"/>
    </source>
</evidence>
<evidence type="ECO:0000313" key="5">
    <source>
        <dbReference type="Proteomes" id="UP000632063"/>
    </source>
</evidence>
<reference evidence="4 5" key="2">
    <citation type="journal article" date="2021" name="Int. J. Syst. Evol. Microbiol.">
        <title>Roseibium litorale sp. nov., isolated from a tidal flat sediment and proposal for the reclassification of Labrenzia polysiphoniae as Roseibium polysiphoniae comb. nov.</title>
        <authorList>
            <person name="Liu Y."/>
            <person name="Pei T."/>
            <person name="Du J."/>
            <person name="Chao M."/>
            <person name="Deng M.R."/>
            <person name="Zhu H."/>
        </authorList>
    </citation>
    <scope>NUCLEOTIDE SEQUENCE [LARGE SCALE GENOMIC DNA]</scope>
    <source>
        <strain evidence="4 5">4C16A</strain>
    </source>
</reference>
<dbReference type="EMBL" id="JACYXI010000012">
    <property type="protein sequence ID" value="MBD8893316.1"/>
    <property type="molecule type" value="Genomic_DNA"/>
</dbReference>
<accession>A0ABR9CR16</accession>
<evidence type="ECO:0000259" key="3">
    <source>
        <dbReference type="Pfam" id="PF19295"/>
    </source>
</evidence>
<evidence type="ECO:0000313" key="4">
    <source>
        <dbReference type="EMBL" id="MBD8893316.1"/>
    </source>
</evidence>
<feature type="domain" description="SUF system FeS cluster assembly SufBD N-terminal" evidence="3">
    <location>
        <begin position="151"/>
        <end position="207"/>
    </location>
</feature>
<dbReference type="Pfam" id="PF01458">
    <property type="entry name" value="SUFBD_core"/>
    <property type="match status" value="1"/>
</dbReference>
<dbReference type="InterPro" id="IPR045595">
    <property type="entry name" value="SufBD_N"/>
</dbReference>
<dbReference type="PANTHER" id="PTHR30508">
    <property type="entry name" value="FES CLUSTER ASSEMBLY PROTEIN SUF"/>
    <property type="match status" value="1"/>
</dbReference>
<keyword evidence="5" id="KW-1185">Reference proteome</keyword>
<dbReference type="Proteomes" id="UP000632063">
    <property type="component" value="Unassembled WGS sequence"/>
</dbReference>